<evidence type="ECO:0000256" key="2">
    <source>
        <dbReference type="SAM" id="Phobius"/>
    </source>
</evidence>
<feature type="transmembrane region" description="Helical" evidence="2">
    <location>
        <begin position="61"/>
        <end position="83"/>
    </location>
</feature>
<evidence type="ECO:0000256" key="1">
    <source>
        <dbReference type="SAM" id="MobiDB-lite"/>
    </source>
</evidence>
<evidence type="ECO:0000313" key="6">
    <source>
        <dbReference type="Proteomes" id="UP001152797"/>
    </source>
</evidence>
<reference evidence="4" key="1">
    <citation type="submission" date="2022-10" db="EMBL/GenBank/DDBJ databases">
        <authorList>
            <person name="Chen Y."/>
            <person name="Dougan E. K."/>
            <person name="Chan C."/>
            <person name="Rhodes N."/>
            <person name="Thang M."/>
        </authorList>
    </citation>
    <scope>NUCLEOTIDE SEQUENCE</scope>
</reference>
<feature type="compositionally biased region" description="Low complexity" evidence="1">
    <location>
        <begin position="1428"/>
        <end position="1442"/>
    </location>
</feature>
<sequence>MWRGRRCRWAVGVAFAALPLALFLSPFKGEYFGSLAVALWIYVMGYFVLKDQAYPFALPIRFLCSFLILSSTTFLTLVPWIFFGGGENCNDFDPEMEDENGQRLQDHRTQTIVRIAATWILAALGIYMSMADHPESTYIRQSVRCVLFFWLGTGVRCLDTFLGACLGGDRDNDGVRDMVFKNGVNIVALMSVAFGLATSFLGEIWCIQLVIQRLLTFQEAFGEPLPCVKAISCLEFMMKVCMPCVAVAALLPDPTTLVVTTFTTVFLVLLVVLVSWAYSLPLKALRDAREVDSKDDAMGKQLMKETGFAMKVIFAAQLGFVVAGLSMAIYLCAFGLFPVMRTNIMTNIYHYGGLADSLGNAFCIVLLSVSSLSLPKISCCPKKAVADIQEENFVNEDCTCGQQLGKSLNQASQSITPVHAVSACDACAWEIKVAELANRRVSVGQLLNFYTQLGASEKPGLMPHFLPEKSTTNDVVRHAVIPESRQGTKGEALAVTWHQAVSEHESGRHFSVVQKALIKDYAPRMVTHHWANRFRDLVAAVVADALHLSRWDSVAQHLSCGEVEILREGLAESGTQDSQYWICALCINQHASICGNSMGVRDTVTGDVLPFCDCSTPKYFNDHPVQCELNKFDCMMKHLHHHYSQDFLQVVAIDKDFNLFSRAWCVAELVEAYNSHMDQHVMLHSPSVLEQNSGRLSSLKVENCAASRPEDKEARKRWERVDIGHLMSSIVGLNDGADEQNKWVRVLKDVEEVCVRQGGRRRSDAADVLRNRINNEMPAPDASVPGELLGREGAQERRTLQKIRTIQKIARGTAENERNVESAMFQVKPSKLVVPTRDEPLSMFDPATWGMSFPDLFPWGDGLPFLKREANMDATEVFRYLLLREELHYSEGDALLPRWSLSETLLPVMYDVQRRLQLMRATKAHVMRRGFGKHCRVISEVNTDQLLKAMALHGDNADLRELLRDPQVDVALKRALGGVLQATSSIIGMEGHRSQIRLRGHAAGWHYGSAHLFVTPNIADMRSSLLLQLHLQNVKVEECKIDLDWEAEMPELPSAAAMRRIVASDPVAQARCFALMMDLFCEEVLGILPPLTKGSFRVGVAATFEDGIASSLQGGVFGDIVALNGPLETQGRGSLHPHMLIILLGHDLGDRLRKLIHRVQHGELVVELQRWSRRVLEAVQRFQYDSQLALSEQLSSPTQPLPLNERQRSECGHQYESAPLVPTEPDGHELEALKLGGSVAGKVLTLTGCYASLRPKYLRRCERSAGDGLEWKKKFCEDYRRLVIQKAVKGKRGCRFGCFHVEMILGKEDKPKVLCRKGWPRVAKAGFSRLQYETVDLKEVEEFKNENPHVFQARRDHPFEGMSNPVAQAVMRCNVDVKYIGRNFSEADLLKFCDGSIDQEPGVEVPASASSLLELSGSGLQEMELQRPAFGSSSDAISGADASHAEQPVSTELDASDPPPKKQCMGRVLDTEHKKMQTMRKALDRILVDLARDMMNVGFYTGEYAAKKFEISRSMLPELYAGVQRLEEEERERAKEAAAGSEQEPLEGDRDPTMTGQQRRALTILRRLAFGMNRCVAKSNGEMAYQLLFEQEQLVTYRGYNMFFRYVPYAIMRCRHEDMEEVLQARPHLNGSPLDVLPDPEGEAPVVVDEFAEVVDEGGDVPRVQQVHVNFNQKDDYLHRGSSVLLQCMSLLMYSRFVRRVSRNKAGKVDGVKFFDFDEHYAHFSSSVQEVRAADDSVVVPSDLHLPKDAEVQKYAAHMLGLSFPFPTCSGDCSLSHRCFACHTMGEDAKQGVLFARFTLHWKHWKSYMSMRRCLAEERVLAGLSAPVIRDVASVRSYVAGIGDTSSAFRCLEKLFGGAEGADCRYHDMLRICERVAWFADLSVPFHYTQLTSQEFLAYIQTSWLERFQQHCAARRLSSSRRTAERYALMTALDKEEDLEDDSAPPVIEGHEVEDDLLLQEELDNLERAQWPVDGEALHEAMFREEDWMK</sequence>
<feature type="transmembrane region" description="Helical" evidence="2">
    <location>
        <begin position="112"/>
        <end position="131"/>
    </location>
</feature>
<organism evidence="4">
    <name type="scientific">Cladocopium goreaui</name>
    <dbReference type="NCBI Taxonomy" id="2562237"/>
    <lineage>
        <taxon>Eukaryota</taxon>
        <taxon>Sar</taxon>
        <taxon>Alveolata</taxon>
        <taxon>Dinophyceae</taxon>
        <taxon>Suessiales</taxon>
        <taxon>Symbiodiniaceae</taxon>
        <taxon>Cladocopium</taxon>
    </lineage>
</organism>
<protein>
    <recommendedName>
        <fullName evidence="3">Helitron helicase-like domain-containing protein</fullName>
    </recommendedName>
</protein>
<dbReference type="EMBL" id="CAMXCT010006557">
    <property type="protein sequence ID" value="CAI4015912.1"/>
    <property type="molecule type" value="Genomic_DNA"/>
</dbReference>
<keyword evidence="2" id="KW-1133">Transmembrane helix</keyword>
<feature type="transmembrane region" description="Helical" evidence="2">
    <location>
        <begin position="312"/>
        <end position="337"/>
    </location>
</feature>
<evidence type="ECO:0000259" key="3">
    <source>
        <dbReference type="Pfam" id="PF14214"/>
    </source>
</evidence>
<evidence type="ECO:0000313" key="4">
    <source>
        <dbReference type="EMBL" id="CAI4015912.1"/>
    </source>
</evidence>
<keyword evidence="2" id="KW-0812">Transmembrane</keyword>
<proteinExistence type="predicted"/>
<feature type="transmembrane region" description="Helical" evidence="2">
    <location>
        <begin position="7"/>
        <end position="25"/>
    </location>
</feature>
<dbReference type="Proteomes" id="UP001152797">
    <property type="component" value="Unassembled WGS sequence"/>
</dbReference>
<feature type="region of interest" description="Disordered" evidence="1">
    <location>
        <begin position="1428"/>
        <end position="1464"/>
    </location>
</feature>
<keyword evidence="2" id="KW-0472">Membrane</keyword>
<dbReference type="EMBL" id="CAMXCT030006557">
    <property type="protein sequence ID" value="CAL4803224.1"/>
    <property type="molecule type" value="Genomic_DNA"/>
</dbReference>
<feature type="domain" description="Helitron helicase-like" evidence="3">
    <location>
        <begin position="955"/>
        <end position="1141"/>
    </location>
</feature>
<keyword evidence="6" id="KW-1185">Reference proteome</keyword>
<accession>A0A9P1GLN1</accession>
<dbReference type="OrthoDB" id="412053at2759"/>
<feature type="transmembrane region" description="Helical" evidence="2">
    <location>
        <begin position="31"/>
        <end position="49"/>
    </location>
</feature>
<reference evidence="5 6" key="2">
    <citation type="submission" date="2024-05" db="EMBL/GenBank/DDBJ databases">
        <authorList>
            <person name="Chen Y."/>
            <person name="Shah S."/>
            <person name="Dougan E. K."/>
            <person name="Thang M."/>
            <person name="Chan C."/>
        </authorList>
    </citation>
    <scope>NUCLEOTIDE SEQUENCE [LARGE SCALE GENOMIC DNA]</scope>
</reference>
<comment type="caution">
    <text evidence="4">The sequence shown here is derived from an EMBL/GenBank/DDBJ whole genome shotgun (WGS) entry which is preliminary data.</text>
</comment>
<gene>
    <name evidence="4" type="ORF">C1SCF055_LOCUS40711</name>
</gene>
<dbReference type="Pfam" id="PF14214">
    <property type="entry name" value="Helitron_like_N"/>
    <property type="match status" value="1"/>
</dbReference>
<feature type="non-terminal residue" evidence="4">
    <location>
        <position position="1"/>
    </location>
</feature>
<name>A0A9P1GLN1_9DINO</name>
<feature type="transmembrane region" description="Helical" evidence="2">
    <location>
        <begin position="184"/>
        <end position="211"/>
    </location>
</feature>
<dbReference type="InterPro" id="IPR025476">
    <property type="entry name" value="Helitron_helicase-like"/>
</dbReference>
<feature type="region of interest" description="Disordered" evidence="1">
    <location>
        <begin position="1530"/>
        <end position="1556"/>
    </location>
</feature>
<feature type="transmembrane region" description="Helical" evidence="2">
    <location>
        <begin position="257"/>
        <end position="279"/>
    </location>
</feature>
<evidence type="ECO:0000313" key="5">
    <source>
        <dbReference type="EMBL" id="CAL4803224.1"/>
    </source>
</evidence>
<dbReference type="EMBL" id="CAMXCT020006557">
    <property type="protein sequence ID" value="CAL1169287.1"/>
    <property type="molecule type" value="Genomic_DNA"/>
</dbReference>